<gene>
    <name evidence="2" type="ORF">GCM10009579_51350</name>
</gene>
<dbReference type="Proteomes" id="UP001500282">
    <property type="component" value="Unassembled WGS sequence"/>
</dbReference>
<organism evidence="2 3">
    <name type="scientific">Streptomyces javensis</name>
    <dbReference type="NCBI Taxonomy" id="114698"/>
    <lineage>
        <taxon>Bacteria</taxon>
        <taxon>Bacillati</taxon>
        <taxon>Actinomycetota</taxon>
        <taxon>Actinomycetes</taxon>
        <taxon>Kitasatosporales</taxon>
        <taxon>Streptomycetaceae</taxon>
        <taxon>Streptomyces</taxon>
        <taxon>Streptomyces violaceusniger group</taxon>
    </lineage>
</organism>
<accession>A0ABN1X5S8</accession>
<evidence type="ECO:0000313" key="2">
    <source>
        <dbReference type="EMBL" id="GAA1283640.1"/>
    </source>
</evidence>
<evidence type="ECO:0000313" key="3">
    <source>
        <dbReference type="Proteomes" id="UP001500282"/>
    </source>
</evidence>
<keyword evidence="3" id="KW-1185">Reference proteome</keyword>
<reference evidence="3" key="1">
    <citation type="journal article" date="2019" name="Int. J. Syst. Evol. Microbiol.">
        <title>The Global Catalogue of Microorganisms (GCM) 10K type strain sequencing project: providing services to taxonomists for standard genome sequencing and annotation.</title>
        <authorList>
            <consortium name="The Broad Institute Genomics Platform"/>
            <consortium name="The Broad Institute Genome Sequencing Center for Infectious Disease"/>
            <person name="Wu L."/>
            <person name="Ma J."/>
        </authorList>
    </citation>
    <scope>NUCLEOTIDE SEQUENCE [LARGE SCALE GENOMIC DNA]</scope>
    <source>
        <strain evidence="3">JCM 11448</strain>
    </source>
</reference>
<sequence length="119" mass="12781">MHDRIAELRGLNIELENCENGPRRDTRKAAADDVRAEIARVRGELEEQAAGLEEQAKEHAEQGQDGVAGQATEEARAIREALAEDNAPAGRGRPQAKENAADSRPKQTASSRGARAGKS</sequence>
<protein>
    <submittedName>
        <fullName evidence="2">Uncharacterized protein</fullName>
    </submittedName>
</protein>
<feature type="compositionally biased region" description="Basic and acidic residues" evidence="1">
    <location>
        <begin position="95"/>
        <end position="105"/>
    </location>
</feature>
<feature type="region of interest" description="Disordered" evidence="1">
    <location>
        <begin position="48"/>
        <end position="119"/>
    </location>
</feature>
<name>A0ABN1X5S8_9ACTN</name>
<dbReference type="EMBL" id="BAAAIH010000031">
    <property type="protein sequence ID" value="GAA1283640.1"/>
    <property type="molecule type" value="Genomic_DNA"/>
</dbReference>
<evidence type="ECO:0000256" key="1">
    <source>
        <dbReference type="SAM" id="MobiDB-lite"/>
    </source>
</evidence>
<feature type="compositionally biased region" description="Basic and acidic residues" evidence="1">
    <location>
        <begin position="73"/>
        <end position="82"/>
    </location>
</feature>
<proteinExistence type="predicted"/>
<comment type="caution">
    <text evidence="2">The sequence shown here is derived from an EMBL/GenBank/DDBJ whole genome shotgun (WGS) entry which is preliminary data.</text>
</comment>